<dbReference type="EMBL" id="JAABLQ010000001">
    <property type="protein sequence ID" value="NBN78418.1"/>
    <property type="molecule type" value="Genomic_DNA"/>
</dbReference>
<organism evidence="1 2">
    <name type="scientific">Pannonibacter tanglangensis</name>
    <dbReference type="NCBI Taxonomy" id="2750084"/>
    <lineage>
        <taxon>Bacteria</taxon>
        <taxon>Pseudomonadati</taxon>
        <taxon>Pseudomonadota</taxon>
        <taxon>Alphaproteobacteria</taxon>
        <taxon>Hyphomicrobiales</taxon>
        <taxon>Stappiaceae</taxon>
        <taxon>Pannonibacter</taxon>
    </lineage>
</organism>
<dbReference type="RefSeq" id="WP_161708434.1">
    <property type="nucleotide sequence ID" value="NZ_JAABLQ010000001.1"/>
</dbReference>
<reference evidence="2" key="1">
    <citation type="submission" date="2020-01" db="EMBL/GenBank/DDBJ databases">
        <authorList>
            <person name="Fang Y."/>
            <person name="Sun R."/>
            <person name="Nie L."/>
            <person name="He J."/>
            <person name="Hao L."/>
            <person name="Wang L."/>
            <person name="Su S."/>
            <person name="Lv E."/>
            <person name="Zhang Z."/>
            <person name="Xie R."/>
            <person name="Liu H."/>
        </authorList>
    </citation>
    <scope>NUCLEOTIDE SEQUENCE [LARGE SCALE GENOMIC DNA]</scope>
    <source>
        <strain evidence="2">XCT-53</strain>
    </source>
</reference>
<evidence type="ECO:0000313" key="2">
    <source>
        <dbReference type="Proteomes" id="UP000586722"/>
    </source>
</evidence>
<accession>A0A7X5F2D0</accession>
<dbReference type="AlphaFoldDB" id="A0A7X5F2D0"/>
<comment type="caution">
    <text evidence="1">The sequence shown here is derived from an EMBL/GenBank/DDBJ whole genome shotgun (WGS) entry which is preliminary data.</text>
</comment>
<keyword evidence="2" id="KW-1185">Reference proteome</keyword>
<gene>
    <name evidence="1" type="ORF">GWI72_09080</name>
</gene>
<evidence type="ECO:0000313" key="1">
    <source>
        <dbReference type="EMBL" id="NBN78418.1"/>
    </source>
</evidence>
<dbReference type="Proteomes" id="UP000586722">
    <property type="component" value="Unassembled WGS sequence"/>
</dbReference>
<name>A0A7X5F2D0_9HYPH</name>
<protein>
    <submittedName>
        <fullName evidence="1">Uncharacterized protein</fullName>
    </submittedName>
</protein>
<proteinExistence type="predicted"/>
<sequence>MDIIGSVKRGLGNAWRRDYEETKLGWVCIRNENIHLGPKYLVAVNFPLQEPNFEYIYKYSWRSNRDLVCKIYSSINGFNVFGGRFYVPGVRSGLTPESLLDYFNIPIDISVPSGHEFPIYAPTAGLVLGLSWRSHEGKDRIFHDILDEDGKIVSGFFDCSKEIFEVNYDFNEWIFQRMNQACDQFLSDAQDEGCLDKFSFLLDARS</sequence>